<feature type="signal peptide" evidence="1">
    <location>
        <begin position="1"/>
        <end position="26"/>
    </location>
</feature>
<keyword evidence="3" id="KW-1185">Reference proteome</keyword>
<dbReference type="OrthoDB" id="1493243at2"/>
<keyword evidence="1" id="KW-0732">Signal</keyword>
<dbReference type="RefSeq" id="WP_093327149.1">
    <property type="nucleotide sequence ID" value="NZ_FOAF01000005.1"/>
</dbReference>
<evidence type="ECO:0000313" key="2">
    <source>
        <dbReference type="EMBL" id="SEL90513.1"/>
    </source>
</evidence>
<gene>
    <name evidence="2" type="ORF">SAMN05661044_03685</name>
</gene>
<dbReference type="STRING" id="407022.SAMN05661044_03685"/>
<dbReference type="Proteomes" id="UP000199421">
    <property type="component" value="Unassembled WGS sequence"/>
</dbReference>
<protein>
    <submittedName>
        <fullName evidence="2">Uncharacterized protein</fullName>
    </submittedName>
</protein>
<accession>A0A1H7U0P7</accession>
<feature type="chain" id="PRO_5011519762" evidence="1">
    <location>
        <begin position="27"/>
        <end position="131"/>
    </location>
</feature>
<dbReference type="EMBL" id="FOAF01000005">
    <property type="protein sequence ID" value="SEL90513.1"/>
    <property type="molecule type" value="Genomic_DNA"/>
</dbReference>
<evidence type="ECO:0000313" key="3">
    <source>
        <dbReference type="Proteomes" id="UP000199421"/>
    </source>
</evidence>
<dbReference type="AlphaFoldDB" id="A0A1H7U0P7"/>
<reference evidence="3" key="1">
    <citation type="submission" date="2016-10" db="EMBL/GenBank/DDBJ databases">
        <authorList>
            <person name="Varghese N."/>
            <person name="Submissions S."/>
        </authorList>
    </citation>
    <scope>NUCLEOTIDE SEQUENCE [LARGE SCALE GENOMIC DNA]</scope>
    <source>
        <strain evidence="3">DSM 18733</strain>
    </source>
</reference>
<sequence length="131" mass="14602">MKKQQMMKGLVILGLILLGSFKSSYAQDVEVRVNLPYSGNFNEWIITFTGGSDTYTFETNDETFESGVLGVLPKGTYTVNFDSPYFSHENFDILVYDGGNIVRQGISSSTDLTLRSVVIGDDPYIQIDEGY</sequence>
<proteinExistence type="predicted"/>
<organism evidence="2 3">
    <name type="scientific">Olivibacter domesticus</name>
    <name type="common">Pseudosphingobacterium domesticum</name>
    <dbReference type="NCBI Taxonomy" id="407022"/>
    <lineage>
        <taxon>Bacteria</taxon>
        <taxon>Pseudomonadati</taxon>
        <taxon>Bacteroidota</taxon>
        <taxon>Sphingobacteriia</taxon>
        <taxon>Sphingobacteriales</taxon>
        <taxon>Sphingobacteriaceae</taxon>
        <taxon>Olivibacter</taxon>
    </lineage>
</organism>
<evidence type="ECO:0000256" key="1">
    <source>
        <dbReference type="SAM" id="SignalP"/>
    </source>
</evidence>
<name>A0A1H7U0P7_OLID1</name>